<feature type="region of interest" description="Disordered" evidence="2">
    <location>
        <begin position="122"/>
        <end position="149"/>
    </location>
</feature>
<accession>A0A2A2A6M6</accession>
<feature type="coiled-coil region" evidence="1">
    <location>
        <begin position="42"/>
        <end position="69"/>
    </location>
</feature>
<evidence type="ECO:0000313" key="3">
    <source>
        <dbReference type="EMBL" id="PAT32881.1"/>
    </source>
</evidence>
<evidence type="ECO:0000256" key="2">
    <source>
        <dbReference type="SAM" id="MobiDB-lite"/>
    </source>
</evidence>
<dbReference type="Proteomes" id="UP000217999">
    <property type="component" value="Unassembled WGS sequence"/>
</dbReference>
<evidence type="ECO:0000313" key="4">
    <source>
        <dbReference type="Proteomes" id="UP000217999"/>
    </source>
</evidence>
<dbReference type="EMBL" id="NSJF01000010">
    <property type="protein sequence ID" value="PAT32881.1"/>
    <property type="molecule type" value="Genomic_DNA"/>
</dbReference>
<reference evidence="3 4" key="1">
    <citation type="submission" date="2017-08" db="EMBL/GenBank/DDBJ databases">
        <title>WGS of Clinical strains of the CDC Group NO-1 linked to zoonotic infections in humans.</title>
        <authorList>
            <person name="Bernier A.-M."/>
            <person name="Bernard K."/>
        </authorList>
    </citation>
    <scope>NUCLEOTIDE SEQUENCE [LARGE SCALE GENOMIC DNA]</scope>
    <source>
        <strain evidence="3 4">NML03-0146</strain>
    </source>
</reference>
<evidence type="ECO:0000256" key="1">
    <source>
        <dbReference type="SAM" id="Coils"/>
    </source>
</evidence>
<comment type="caution">
    <text evidence="3">The sequence shown here is derived from an EMBL/GenBank/DDBJ whole genome shotgun (WGS) entry which is preliminary data.</text>
</comment>
<sequence>MTAMLPRLIGPLLALAGLCALYALGYASGQSAAQASADRATVAAQAQQLEQYRAAVAEHRKLIEASQAASQAIRATASAMETTNRRTTHALKQALELDAAERADCRYDDGVMQHLVTARQRAADAAAGRAAGSPDAKLPAPGASADSGG</sequence>
<dbReference type="AlphaFoldDB" id="A0A2A2A6M6"/>
<protein>
    <submittedName>
        <fullName evidence="3">Uncharacterized protein</fullName>
    </submittedName>
</protein>
<organism evidence="3 4">
    <name type="scientific">Vandammella animalimorsus</name>
    <dbReference type="NCBI Taxonomy" id="2029117"/>
    <lineage>
        <taxon>Bacteria</taxon>
        <taxon>Pseudomonadati</taxon>
        <taxon>Pseudomonadota</taxon>
        <taxon>Betaproteobacteria</taxon>
        <taxon>Burkholderiales</taxon>
        <taxon>Comamonadaceae</taxon>
        <taxon>Vandammella</taxon>
    </lineage>
</organism>
<name>A0A2A2A6M6_9BURK</name>
<gene>
    <name evidence="3" type="ORF">CK620_13490</name>
</gene>
<keyword evidence="1" id="KW-0175">Coiled coil</keyword>
<proteinExistence type="predicted"/>
<feature type="compositionally biased region" description="Low complexity" evidence="2">
    <location>
        <begin position="122"/>
        <end position="131"/>
    </location>
</feature>